<reference evidence="16" key="1">
    <citation type="submission" date="2016-05" db="EMBL/GenBank/DDBJ databases">
        <title>Comparative genomics of biotechnologically important yeasts.</title>
        <authorList>
            <consortium name="DOE Joint Genome Institute"/>
            <person name="Riley R."/>
            <person name="Haridas S."/>
            <person name="Wolfe K.H."/>
            <person name="Lopes M.R."/>
            <person name="Hittinger C.T."/>
            <person name="Goker M."/>
            <person name="Salamov A."/>
            <person name="Wisecaver J."/>
            <person name="Long T.M."/>
            <person name="Aerts A.L."/>
            <person name="Barry K."/>
            <person name="Choi C."/>
            <person name="Clum A."/>
            <person name="Coughlan A.Y."/>
            <person name="Deshpande S."/>
            <person name="Douglass A.P."/>
            <person name="Hanson S.J."/>
            <person name="Klenk H.-P."/>
            <person name="Labutti K."/>
            <person name="Lapidus A."/>
            <person name="Lindquist E."/>
            <person name="Lipzen A."/>
            <person name="Meier-Kolthoff J.P."/>
            <person name="Ohm R.A."/>
            <person name="Otillar R.P."/>
            <person name="Pangilinan J."/>
            <person name="Peng Y."/>
            <person name="Rokas A."/>
            <person name="Rosa C.A."/>
            <person name="Scheuner C."/>
            <person name="Sibirny A.A."/>
            <person name="Slot J.C."/>
            <person name="Stielow J.B."/>
            <person name="Sun H."/>
            <person name="Kurtzman C.P."/>
            <person name="Blackwell M."/>
            <person name="Grigoriev I.V."/>
            <person name="Jeffries T.W."/>
        </authorList>
    </citation>
    <scope>NUCLEOTIDE SEQUENCE [LARGE SCALE GENOMIC DNA]</scope>
    <source>
        <strain evidence="16">NRRL Y-17324</strain>
    </source>
</reference>
<keyword evidence="2 11" id="KW-0031">Aminopeptidase</keyword>
<dbReference type="GO" id="GO:0043171">
    <property type="term" value="P:peptide catabolic process"/>
    <property type="evidence" value="ECO:0007669"/>
    <property type="project" value="TreeGrafter"/>
</dbReference>
<dbReference type="Pfam" id="PF17900">
    <property type="entry name" value="Peptidase_M1_N"/>
    <property type="match status" value="1"/>
</dbReference>
<dbReference type="InterPro" id="IPR027268">
    <property type="entry name" value="Peptidase_M4/M1_CTD_sf"/>
</dbReference>
<evidence type="ECO:0000256" key="10">
    <source>
        <dbReference type="PIRSR" id="PIRSR634016-4"/>
    </source>
</evidence>
<dbReference type="SUPFAM" id="SSF55486">
    <property type="entry name" value="Metalloproteases ('zincins'), catalytic domain"/>
    <property type="match status" value="1"/>
</dbReference>
<feature type="binding site" evidence="9">
    <location>
        <position position="330"/>
    </location>
    <ligand>
        <name>Zn(2+)</name>
        <dbReference type="ChEBI" id="CHEBI:29105"/>
        <note>catalytic</note>
    </ligand>
</feature>
<comment type="cofactor">
    <cofactor evidence="9 11">
        <name>Zn(2+)</name>
        <dbReference type="ChEBI" id="CHEBI:29105"/>
    </cofactor>
    <text evidence="9 11">Binds 1 zinc ion per subunit.</text>
</comment>
<feature type="domain" description="Peptidase M1 membrane alanine aminopeptidase" evidence="12">
    <location>
        <begin position="236"/>
        <end position="452"/>
    </location>
</feature>
<feature type="domain" description="Aminopeptidase N-like N-terminal" evidence="14">
    <location>
        <begin position="13"/>
        <end position="194"/>
    </location>
</feature>
<dbReference type="SUPFAM" id="SSF63737">
    <property type="entry name" value="Leukotriene A4 hydrolase N-terminal domain"/>
    <property type="match status" value="1"/>
</dbReference>
<evidence type="ECO:0000313" key="16">
    <source>
        <dbReference type="Proteomes" id="UP000094285"/>
    </source>
</evidence>
<proteinExistence type="inferred from homology"/>
<dbReference type="PRINTS" id="PR00756">
    <property type="entry name" value="ALADIPTASE"/>
</dbReference>
<dbReference type="InterPro" id="IPR014782">
    <property type="entry name" value="Peptidase_M1_dom"/>
</dbReference>
<keyword evidence="7 11" id="KW-0482">Metalloprotease</keyword>
<dbReference type="InterPro" id="IPR024571">
    <property type="entry name" value="ERAP1-like_C_dom"/>
</dbReference>
<keyword evidence="4 9" id="KW-0479">Metal-binding</keyword>
<dbReference type="Gene3D" id="2.60.40.1910">
    <property type="match status" value="1"/>
</dbReference>
<dbReference type="Gene3D" id="1.25.50.20">
    <property type="match status" value="1"/>
</dbReference>
<evidence type="ECO:0000313" key="15">
    <source>
        <dbReference type="EMBL" id="ODV82321.1"/>
    </source>
</evidence>
<dbReference type="Pfam" id="PF11838">
    <property type="entry name" value="ERAP1_C"/>
    <property type="match status" value="1"/>
</dbReference>
<evidence type="ECO:0000256" key="4">
    <source>
        <dbReference type="ARBA" id="ARBA00022723"/>
    </source>
</evidence>
<feature type="active site" description="Proton acceptor" evidence="8">
    <location>
        <position position="308"/>
    </location>
</feature>
<evidence type="ECO:0000256" key="5">
    <source>
        <dbReference type="ARBA" id="ARBA00022801"/>
    </source>
</evidence>
<dbReference type="GO" id="GO:0005737">
    <property type="term" value="C:cytoplasm"/>
    <property type="evidence" value="ECO:0007669"/>
    <property type="project" value="TreeGrafter"/>
</dbReference>
<dbReference type="PANTHER" id="PTHR11533:SF171">
    <property type="entry name" value="AMINOPEPTIDASE"/>
    <property type="match status" value="1"/>
</dbReference>
<evidence type="ECO:0000259" key="14">
    <source>
        <dbReference type="Pfam" id="PF17900"/>
    </source>
</evidence>
<dbReference type="Pfam" id="PF01433">
    <property type="entry name" value="Peptidase_M1"/>
    <property type="match status" value="1"/>
</dbReference>
<dbReference type="OrthoDB" id="10031169at2759"/>
<dbReference type="RefSeq" id="XP_020067443.1">
    <property type="nucleotide sequence ID" value="XM_020206497.1"/>
</dbReference>
<keyword evidence="5 11" id="KW-0378">Hydrolase</keyword>
<dbReference type="InterPro" id="IPR050344">
    <property type="entry name" value="Peptidase_M1_aminopeptidases"/>
</dbReference>
<evidence type="ECO:0000256" key="1">
    <source>
        <dbReference type="ARBA" id="ARBA00010136"/>
    </source>
</evidence>
<gene>
    <name evidence="15" type="ORF">CANTADRAFT_19886</name>
</gene>
<keyword evidence="3 11" id="KW-0645">Protease</keyword>
<dbReference type="CDD" id="cd09601">
    <property type="entry name" value="M1_APN-Q_like"/>
    <property type="match status" value="1"/>
</dbReference>
<keyword evidence="16" id="KW-1185">Reference proteome</keyword>
<dbReference type="EMBL" id="KV453909">
    <property type="protein sequence ID" value="ODV82321.1"/>
    <property type="molecule type" value="Genomic_DNA"/>
</dbReference>
<evidence type="ECO:0000256" key="9">
    <source>
        <dbReference type="PIRSR" id="PIRSR634016-3"/>
    </source>
</evidence>
<evidence type="ECO:0000256" key="8">
    <source>
        <dbReference type="PIRSR" id="PIRSR634016-1"/>
    </source>
</evidence>
<dbReference type="GO" id="GO:0070006">
    <property type="term" value="F:metalloaminopeptidase activity"/>
    <property type="evidence" value="ECO:0007669"/>
    <property type="project" value="TreeGrafter"/>
</dbReference>
<dbReference type="Gene3D" id="2.60.40.1730">
    <property type="entry name" value="tricorn interacting facor f3 domain"/>
    <property type="match status" value="1"/>
</dbReference>
<evidence type="ECO:0000256" key="2">
    <source>
        <dbReference type="ARBA" id="ARBA00022438"/>
    </source>
</evidence>
<dbReference type="InterPro" id="IPR045357">
    <property type="entry name" value="Aminopeptidase_N-like_N"/>
</dbReference>
<dbReference type="GO" id="GO:0006508">
    <property type="term" value="P:proteolysis"/>
    <property type="evidence" value="ECO:0007669"/>
    <property type="project" value="UniProtKB-KW"/>
</dbReference>
<dbReference type="GO" id="GO:0042277">
    <property type="term" value="F:peptide binding"/>
    <property type="evidence" value="ECO:0007669"/>
    <property type="project" value="TreeGrafter"/>
</dbReference>
<dbReference type="InterPro" id="IPR001930">
    <property type="entry name" value="Peptidase_M1"/>
</dbReference>
<feature type="domain" description="ERAP1-like C-terminal" evidence="13">
    <location>
        <begin position="529"/>
        <end position="853"/>
    </location>
</feature>
<dbReference type="Gene3D" id="1.10.390.10">
    <property type="entry name" value="Neutral Protease Domain 2"/>
    <property type="match status" value="1"/>
</dbReference>
<dbReference type="GO" id="GO:0008270">
    <property type="term" value="F:zinc ion binding"/>
    <property type="evidence" value="ECO:0007669"/>
    <property type="project" value="UniProtKB-UniRule"/>
</dbReference>
<organism evidence="15 16">
    <name type="scientific">Suhomyces tanzawaensis NRRL Y-17324</name>
    <dbReference type="NCBI Taxonomy" id="984487"/>
    <lineage>
        <taxon>Eukaryota</taxon>
        <taxon>Fungi</taxon>
        <taxon>Dikarya</taxon>
        <taxon>Ascomycota</taxon>
        <taxon>Saccharomycotina</taxon>
        <taxon>Pichiomycetes</taxon>
        <taxon>Debaryomycetaceae</taxon>
        <taxon>Suhomyces</taxon>
    </lineage>
</organism>
<evidence type="ECO:0000259" key="12">
    <source>
        <dbReference type="Pfam" id="PF01433"/>
    </source>
</evidence>
<evidence type="ECO:0000256" key="7">
    <source>
        <dbReference type="ARBA" id="ARBA00023049"/>
    </source>
</evidence>
<keyword evidence="6 9" id="KW-0862">Zinc</keyword>
<comment type="similarity">
    <text evidence="1 11">Belongs to the peptidase M1 family.</text>
</comment>
<name>A0A1E4SS44_9ASCO</name>
<dbReference type="Proteomes" id="UP000094285">
    <property type="component" value="Unassembled WGS sequence"/>
</dbReference>
<evidence type="ECO:0000259" key="13">
    <source>
        <dbReference type="Pfam" id="PF11838"/>
    </source>
</evidence>
<dbReference type="AlphaFoldDB" id="A0A1E4SS44"/>
<dbReference type="InterPro" id="IPR042097">
    <property type="entry name" value="Aminopeptidase_N-like_N_sf"/>
</dbReference>
<feature type="site" description="Transition state stabilizer" evidence="10">
    <location>
        <position position="393"/>
    </location>
</feature>
<accession>A0A1E4SS44</accession>
<sequence length="871" mass="98631">MAEYYETLPTALKPYHYDISISQIDVDDDSFFGKALIHFEVLEATDELHLNYRELYVNKVVISADKDIPVIGITEYKEKEYFVIKFDQPVRPGKLQALVEYQGKITSNMMGFYKSEYVENGQNRIMLSTQFEATDARRAFPCIDEPALKATFKLDITARSDWTVLANTPVARETAHGALKTVEFELTPVMSTYLVAWALGDFEYIESFTSTTKVGGKPIPVRVYTTKGYLESAQLALEIAPKILDYFSQVFEIDYPLPKLDLMVVHAYSHNAMENWGLITYRSTALLYDEKTSDSSYKQKVAYVIAHELAHQWFGNLVTMKWWDELWLNEGFATWVGYCAVDYLYPEWDIFSGFVSESLQKALSLDGLRNSHPIEVPVVDALDIDQVFDAISYLKGASTILMISNYLGTELFLKGVALYLKRNKFGNATSSDLWNCISEVSGKPVGQLMASWIKKVGFPIVNVDFDLSSQSLVLKQSRFLNSGDATEEENQTKWWIPLNINTDANIRDTVDCFESETLIIDNFPLANDFFKLNKESSGVFRVNYSPQILENNILPFLNIMSTKDRVGLIADSTAIAVAGGSTTSLLKLFQTIAETKELENDYVTWLELGQSLEQVASAFSGTNKEINAGLKKFKTAIYKPQALRFITEYKSGNVDKSDFNLCKLRSNILDHAATLAIPEVAEFALQKFNEWSEGKEVDPSLKSFIWTAVASSESFTKTQYEAILDQVMYPSTIDAREIALAALGHIQDDELSTAIMGGLLKPDIIPTMNANQLAVPLSSQLATRDKFWKFFTDNYAELFETLSPNMVVFERFVKDTLRNYQSMEKHDEIQNFFKGKVLSGFDRSLYQALDTVKTNAAWFARDEKVLAEYLQ</sequence>
<evidence type="ECO:0000256" key="11">
    <source>
        <dbReference type="RuleBase" id="RU364040"/>
    </source>
</evidence>
<dbReference type="GeneID" id="30980634"/>
<feature type="binding site" evidence="9">
    <location>
        <position position="311"/>
    </location>
    <ligand>
        <name>Zn(2+)</name>
        <dbReference type="ChEBI" id="CHEBI:29105"/>
        <note>catalytic</note>
    </ligand>
</feature>
<evidence type="ECO:0000256" key="6">
    <source>
        <dbReference type="ARBA" id="ARBA00022833"/>
    </source>
</evidence>
<dbReference type="FunFam" id="1.10.390.10:FF:000001">
    <property type="entry name" value="Aminopeptidase"/>
    <property type="match status" value="1"/>
</dbReference>
<dbReference type="STRING" id="984487.A0A1E4SS44"/>
<dbReference type="EC" id="3.4.11.-" evidence="11"/>
<evidence type="ECO:0000256" key="3">
    <source>
        <dbReference type="ARBA" id="ARBA00022670"/>
    </source>
</evidence>
<protein>
    <recommendedName>
        <fullName evidence="11">Aminopeptidase</fullName>
        <ecNumber evidence="11">3.4.11.-</ecNumber>
    </recommendedName>
</protein>
<dbReference type="GO" id="GO:0016020">
    <property type="term" value="C:membrane"/>
    <property type="evidence" value="ECO:0007669"/>
    <property type="project" value="TreeGrafter"/>
</dbReference>
<dbReference type="PANTHER" id="PTHR11533">
    <property type="entry name" value="PROTEASE M1 ZINC METALLOPROTEASE"/>
    <property type="match status" value="1"/>
</dbReference>
<feature type="binding site" evidence="9">
    <location>
        <position position="307"/>
    </location>
    <ligand>
        <name>Zn(2+)</name>
        <dbReference type="ChEBI" id="CHEBI:29105"/>
        <note>catalytic</note>
    </ligand>
</feature>
<dbReference type="InterPro" id="IPR034016">
    <property type="entry name" value="M1_APN-typ"/>
</dbReference>